<protein>
    <submittedName>
        <fullName evidence="2">Uncharacterized protein</fullName>
    </submittedName>
</protein>
<proteinExistence type="predicted"/>
<gene>
    <name evidence="2" type="ORF">NTEN_LOCUS11949</name>
</gene>
<feature type="region of interest" description="Disordered" evidence="1">
    <location>
        <begin position="228"/>
        <end position="274"/>
    </location>
</feature>
<reference evidence="2 3" key="1">
    <citation type="submission" date="2020-02" db="EMBL/GenBank/DDBJ databases">
        <authorList>
            <person name="Ferguson B K."/>
        </authorList>
    </citation>
    <scope>NUCLEOTIDE SEQUENCE [LARGE SCALE GENOMIC DNA]</scope>
</reference>
<evidence type="ECO:0000256" key="1">
    <source>
        <dbReference type="SAM" id="MobiDB-lite"/>
    </source>
</evidence>
<name>A0A6H5GSD1_9HEMI</name>
<evidence type="ECO:0000313" key="2">
    <source>
        <dbReference type="EMBL" id="CAB0006472.1"/>
    </source>
</evidence>
<organism evidence="2 3">
    <name type="scientific">Nesidiocoris tenuis</name>
    <dbReference type="NCBI Taxonomy" id="355587"/>
    <lineage>
        <taxon>Eukaryota</taxon>
        <taxon>Metazoa</taxon>
        <taxon>Ecdysozoa</taxon>
        <taxon>Arthropoda</taxon>
        <taxon>Hexapoda</taxon>
        <taxon>Insecta</taxon>
        <taxon>Pterygota</taxon>
        <taxon>Neoptera</taxon>
        <taxon>Paraneoptera</taxon>
        <taxon>Hemiptera</taxon>
        <taxon>Heteroptera</taxon>
        <taxon>Panheteroptera</taxon>
        <taxon>Cimicomorpha</taxon>
        <taxon>Miridae</taxon>
        <taxon>Dicyphina</taxon>
        <taxon>Nesidiocoris</taxon>
    </lineage>
</organism>
<feature type="region of interest" description="Disordered" evidence="1">
    <location>
        <begin position="72"/>
        <end position="145"/>
    </location>
</feature>
<sequence>MPQDGRQYIRTGWEALVTCGTLLFRKNDDHSVPTFYLSEAAFQITRGGRYCDRMRRFRSGLLFLERMVPEPDFTEDDTYGLGEQQKKSKEDTEEEEEEEEEDAEGEEDGEEEEEGYHEVPAAAKKDERPQHEDEEAVNPSKLTGPRASLLLHYRLSFGSTPGPLPSHGHSHTRVQCLYIQKEGDHFTVRNVVYNGLKNDFSVPCPNQVPSHGPIDNVMWPWDQRTIIGRTGRHERRPDLEDGRSGDPRRSTSRMQSSQKSSCHTQSSSDIRSGLTYSNPSNSLWSIFSITRLRTEKVRTISLPNLG</sequence>
<accession>A0A6H5GSD1</accession>
<dbReference type="Proteomes" id="UP000479000">
    <property type="component" value="Unassembled WGS sequence"/>
</dbReference>
<feature type="compositionally biased region" description="Basic and acidic residues" evidence="1">
    <location>
        <begin position="235"/>
        <end position="249"/>
    </location>
</feature>
<feature type="compositionally biased region" description="Low complexity" evidence="1">
    <location>
        <begin position="252"/>
        <end position="268"/>
    </location>
</feature>
<keyword evidence="3" id="KW-1185">Reference proteome</keyword>
<evidence type="ECO:0000313" key="3">
    <source>
        <dbReference type="Proteomes" id="UP000479000"/>
    </source>
</evidence>
<dbReference type="AlphaFoldDB" id="A0A6H5GSD1"/>
<dbReference type="EMBL" id="CADCXU010017663">
    <property type="protein sequence ID" value="CAB0006472.1"/>
    <property type="molecule type" value="Genomic_DNA"/>
</dbReference>
<feature type="compositionally biased region" description="Acidic residues" evidence="1">
    <location>
        <begin position="91"/>
        <end position="115"/>
    </location>
</feature>